<dbReference type="Pfam" id="PF00072">
    <property type="entry name" value="Response_reg"/>
    <property type="match status" value="1"/>
</dbReference>
<dbReference type="PANTHER" id="PTHR37299:SF1">
    <property type="entry name" value="STAGE 0 SPORULATION PROTEIN A HOMOLOG"/>
    <property type="match status" value="1"/>
</dbReference>
<dbReference type="EMBL" id="JAACAK010000088">
    <property type="protein sequence ID" value="NIR75652.1"/>
    <property type="molecule type" value="Genomic_DNA"/>
</dbReference>
<evidence type="ECO:0000259" key="2">
    <source>
        <dbReference type="PROSITE" id="PS50110"/>
    </source>
</evidence>
<feature type="modified residue" description="4-aspartylphosphate" evidence="1">
    <location>
        <position position="55"/>
    </location>
</feature>
<dbReference type="InterPro" id="IPR046947">
    <property type="entry name" value="LytR-like"/>
</dbReference>
<protein>
    <submittedName>
        <fullName evidence="4">Response regulator transcription factor</fullName>
    </submittedName>
</protein>
<dbReference type="SUPFAM" id="SSF52172">
    <property type="entry name" value="CheY-like"/>
    <property type="match status" value="1"/>
</dbReference>
<dbReference type="SMART" id="SM00448">
    <property type="entry name" value="REC"/>
    <property type="match status" value="1"/>
</dbReference>
<dbReference type="GO" id="GO:0000156">
    <property type="term" value="F:phosphorelay response regulator activity"/>
    <property type="evidence" value="ECO:0007669"/>
    <property type="project" value="InterPro"/>
</dbReference>
<name>A0AAE4ZAN9_9BACT</name>
<dbReference type="Pfam" id="PF04397">
    <property type="entry name" value="LytTR"/>
    <property type="match status" value="1"/>
</dbReference>
<accession>A0AAE4ZAN9</accession>
<evidence type="ECO:0000259" key="3">
    <source>
        <dbReference type="PROSITE" id="PS50930"/>
    </source>
</evidence>
<dbReference type="InterPro" id="IPR007492">
    <property type="entry name" value="LytTR_DNA-bd_dom"/>
</dbReference>
<dbReference type="InterPro" id="IPR001789">
    <property type="entry name" value="Sig_transdc_resp-reg_receiver"/>
</dbReference>
<dbReference type="SMART" id="SM00850">
    <property type="entry name" value="LytTR"/>
    <property type="match status" value="1"/>
</dbReference>
<dbReference type="Proteomes" id="UP000702544">
    <property type="component" value="Unassembled WGS sequence"/>
</dbReference>
<keyword evidence="1" id="KW-0597">Phosphoprotein</keyword>
<reference evidence="4 5" key="1">
    <citation type="submission" date="2020-01" db="EMBL/GenBank/DDBJ databases">
        <title>Genomes assembled from Gulf of Kutch pelagic sediment metagenomes.</title>
        <authorList>
            <person name="Chandrashekar M."/>
            <person name="Mahajan M.S."/>
            <person name="Dave K.J."/>
            <person name="Vatsa P."/>
            <person name="Nathani N.M."/>
        </authorList>
    </citation>
    <scope>NUCLEOTIDE SEQUENCE [LARGE SCALE GENOMIC DNA]</scope>
    <source>
        <strain evidence="4">KS3-K002</strain>
    </source>
</reference>
<dbReference type="Gene3D" id="2.40.50.1020">
    <property type="entry name" value="LytTr DNA-binding domain"/>
    <property type="match status" value="1"/>
</dbReference>
<evidence type="ECO:0000256" key="1">
    <source>
        <dbReference type="PROSITE-ProRule" id="PRU00169"/>
    </source>
</evidence>
<organism evidence="4 5">
    <name type="scientific">Candidatus Kutchimonas denitrificans</name>
    <dbReference type="NCBI Taxonomy" id="3056748"/>
    <lineage>
        <taxon>Bacteria</taxon>
        <taxon>Pseudomonadati</taxon>
        <taxon>Gemmatimonadota</taxon>
        <taxon>Gemmatimonadia</taxon>
        <taxon>Candidatus Palauibacterales</taxon>
        <taxon>Candidatus Palauibacteraceae</taxon>
        <taxon>Candidatus Kutchimonas</taxon>
    </lineage>
</organism>
<dbReference type="Gene3D" id="3.40.50.2300">
    <property type="match status" value="1"/>
</dbReference>
<feature type="domain" description="HTH LytTR-type" evidence="3">
    <location>
        <begin position="151"/>
        <end position="255"/>
    </location>
</feature>
<dbReference type="GO" id="GO:0003677">
    <property type="term" value="F:DNA binding"/>
    <property type="evidence" value="ECO:0007669"/>
    <property type="project" value="InterPro"/>
</dbReference>
<feature type="domain" description="Response regulatory" evidence="2">
    <location>
        <begin position="4"/>
        <end position="117"/>
    </location>
</feature>
<gene>
    <name evidence="4" type="ORF">GWO12_11165</name>
</gene>
<sequence>MSIRALIVDDEPLAREKIRTLLAEDPEVEVVAECGDGRSAAAAIVEHDPDLVFLDVQMPEVDGFTALDAVRGVRLPIVIFVTAHDEYALRAFEVHALDYLLKPFDRGRFTAALARAKERVYSDRRSADRDPVFELLDELRRERRGRWLDRLVVKARGRVFFVPANAIDWIEAAGNYVELHVGSESHLIRSTMKAMEERLDPARFLRVQRSAIVNISRIQHIEPWSSGEYLITLKSGAAVQSGASYREALKALMENPG</sequence>
<dbReference type="PROSITE" id="PS50930">
    <property type="entry name" value="HTH_LYTTR"/>
    <property type="match status" value="1"/>
</dbReference>
<dbReference type="PROSITE" id="PS50110">
    <property type="entry name" value="RESPONSE_REGULATORY"/>
    <property type="match status" value="1"/>
</dbReference>
<evidence type="ECO:0000313" key="4">
    <source>
        <dbReference type="EMBL" id="NIR75652.1"/>
    </source>
</evidence>
<dbReference type="AlphaFoldDB" id="A0AAE4ZAN9"/>
<comment type="caution">
    <text evidence="4">The sequence shown here is derived from an EMBL/GenBank/DDBJ whole genome shotgun (WGS) entry which is preliminary data.</text>
</comment>
<proteinExistence type="predicted"/>
<dbReference type="PANTHER" id="PTHR37299">
    <property type="entry name" value="TRANSCRIPTIONAL REGULATOR-RELATED"/>
    <property type="match status" value="1"/>
</dbReference>
<evidence type="ECO:0000313" key="5">
    <source>
        <dbReference type="Proteomes" id="UP000702544"/>
    </source>
</evidence>
<dbReference type="InterPro" id="IPR011006">
    <property type="entry name" value="CheY-like_superfamily"/>
</dbReference>